<evidence type="ECO:0000313" key="1">
    <source>
        <dbReference type="Proteomes" id="UP000504606"/>
    </source>
</evidence>
<protein>
    <submittedName>
        <fullName evidence="2">Uncharacterized protein LOC127749762</fullName>
    </submittedName>
</protein>
<organism evidence="1 2">
    <name type="scientific">Frankliniella occidentalis</name>
    <name type="common">Western flower thrips</name>
    <name type="synonym">Euthrips occidentalis</name>
    <dbReference type="NCBI Taxonomy" id="133901"/>
    <lineage>
        <taxon>Eukaryota</taxon>
        <taxon>Metazoa</taxon>
        <taxon>Ecdysozoa</taxon>
        <taxon>Arthropoda</taxon>
        <taxon>Hexapoda</taxon>
        <taxon>Insecta</taxon>
        <taxon>Pterygota</taxon>
        <taxon>Neoptera</taxon>
        <taxon>Paraneoptera</taxon>
        <taxon>Thysanoptera</taxon>
        <taxon>Terebrantia</taxon>
        <taxon>Thripoidea</taxon>
        <taxon>Thripidae</taxon>
        <taxon>Frankliniella</taxon>
    </lineage>
</organism>
<proteinExistence type="predicted"/>
<dbReference type="Proteomes" id="UP000504606">
    <property type="component" value="Unplaced"/>
</dbReference>
<name>A0A9C6WZ43_FRAOC</name>
<dbReference type="GeneID" id="127749762"/>
<reference evidence="2" key="2">
    <citation type="submission" date="2025-08" db="UniProtKB">
        <authorList>
            <consortium name="RefSeq"/>
        </authorList>
    </citation>
    <scope>IDENTIFICATION</scope>
    <source>
        <tissue evidence="2">Whole organism</tissue>
    </source>
</reference>
<keyword evidence="1" id="KW-1185">Reference proteome</keyword>
<gene>
    <name evidence="2" type="primary">LOC127749762</name>
</gene>
<dbReference type="AlphaFoldDB" id="A0A9C6WZ43"/>
<evidence type="ECO:0000313" key="2">
    <source>
        <dbReference type="RefSeq" id="XP_052125284.1"/>
    </source>
</evidence>
<dbReference type="KEGG" id="foc:127749762"/>
<dbReference type="RefSeq" id="XP_052125284.1">
    <property type="nucleotide sequence ID" value="XM_052269324.1"/>
</dbReference>
<sequence length="144" mass="16117">MKMGLEQMLALAVRRPQLQQVAPLPGWVNVTGDPGLLQKLSDLGHEDLGVNVWNGKMRDIAAARWLSFFKLVVRTCAELADERKLDRAQFMGDALRTLERRTAAASAYQLLGLGDLEDLDWVHPWTVPCYEPSSASRSELTEPK</sequence>
<reference evidence="2" key="1">
    <citation type="journal article" date="2018" name="Proc. Natl. Acad. Sci. U.S.A.">
        <title>Phylogenomics and the evolution of hemipteroid insects.</title>
        <authorList>
            <person name="Johnson K.P."/>
            <person name="Dietrich C.H."/>
            <person name="Friedrich F."/>
            <person name="Beutel R.G."/>
            <person name="Wipfler B."/>
            <person name="Peters R.S."/>
            <person name="Allen J.M."/>
            <person name="Petersen M."/>
            <person name="Donath A."/>
            <person name="Walden K.K."/>
            <person name="Kozlov A.M."/>
            <person name="Podsiadlowski L."/>
            <person name="Mayer C."/>
            <person name="Meusemann K."/>
            <person name="Vasilikopoulos A."/>
            <person name="Waterhouse R.M."/>
            <person name="Cameron S.L."/>
            <person name="Weirauch C."/>
            <person name="Swanson D.R."/>
            <person name="Percy D.M."/>
            <person name="Hardy N.B."/>
            <person name="Terry I."/>
            <person name="Liu S."/>
            <person name="Zhou X."/>
            <person name="Misof B."/>
            <person name="Robertson H.M."/>
            <person name="Yoshizawa K."/>
        </authorList>
    </citation>
    <scope>NUCLEOTIDE SEQUENCE</scope>
    <source>
        <tissue evidence="2">Whole organism</tissue>
    </source>
</reference>
<accession>A0A9C6WZ43</accession>